<evidence type="ECO:0000313" key="2">
    <source>
        <dbReference type="Proteomes" id="UP000789803"/>
    </source>
</evidence>
<comment type="caution">
    <text evidence="1">The sequence shown here is derived from an EMBL/GenBank/DDBJ whole genome shotgun (WGS) entry which is preliminary data.</text>
</comment>
<dbReference type="Proteomes" id="UP000789803">
    <property type="component" value="Unassembled WGS sequence"/>
</dbReference>
<protein>
    <submittedName>
        <fullName evidence="1">Uncharacterized protein</fullName>
    </submittedName>
</protein>
<accession>A0ABN7K7Y5</accession>
<sequence length="55" mass="6672">MQGLTQKERIELESVFAAIYTKKESRFISFYKYFYHTGNLALKNLKLKIKRKNRK</sequence>
<evidence type="ECO:0000313" key="1">
    <source>
        <dbReference type="EMBL" id="CAD7288598.1"/>
    </source>
</evidence>
<reference evidence="1 2" key="1">
    <citation type="submission" date="2020-11" db="EMBL/GenBank/DDBJ databases">
        <authorList>
            <person name="Peeters C."/>
        </authorList>
    </citation>
    <scope>NUCLEOTIDE SEQUENCE [LARGE SCALE GENOMIC DNA]</scope>
    <source>
        <strain evidence="1 2">LMG 7974</strain>
    </source>
</reference>
<keyword evidence="2" id="KW-1185">Reference proteome</keyword>
<organism evidence="1 2">
    <name type="scientific">Campylobacter majalis</name>
    <dbReference type="NCBI Taxonomy" id="2790656"/>
    <lineage>
        <taxon>Bacteria</taxon>
        <taxon>Pseudomonadati</taxon>
        <taxon>Campylobacterota</taxon>
        <taxon>Epsilonproteobacteria</taxon>
        <taxon>Campylobacterales</taxon>
        <taxon>Campylobacteraceae</taxon>
        <taxon>Campylobacter</taxon>
    </lineage>
</organism>
<name>A0ABN7K7Y5_9BACT</name>
<gene>
    <name evidence="1" type="ORF">LMG7974_01070</name>
</gene>
<proteinExistence type="predicted"/>
<dbReference type="EMBL" id="CAJHOF010000008">
    <property type="protein sequence ID" value="CAD7288598.1"/>
    <property type="molecule type" value="Genomic_DNA"/>
</dbReference>